<dbReference type="EMBL" id="CAJEWN010003978">
    <property type="protein sequence ID" value="CAD2209026.1"/>
    <property type="molecule type" value="Genomic_DNA"/>
</dbReference>
<reference evidence="2 3" key="1">
    <citation type="submission" date="2020-08" db="EMBL/GenBank/DDBJ databases">
        <authorList>
            <person name="Koutsovoulos G."/>
            <person name="Danchin GJ E."/>
        </authorList>
    </citation>
    <scope>NUCLEOTIDE SEQUENCE [LARGE SCALE GENOMIC DNA]</scope>
</reference>
<feature type="transmembrane region" description="Helical" evidence="1">
    <location>
        <begin position="85"/>
        <end position="104"/>
    </location>
</feature>
<gene>
    <name evidence="2" type="ORF">MENT_LOCUS63129</name>
</gene>
<dbReference type="AlphaFoldDB" id="A0A6V7YBY5"/>
<sequence>MLYSISHRSSVFNSPFNIDVFTSTHSNTNSNNSSFNHPFKISDLFDHPKKTHEKNFKFLFNFSVPIKIFVPLNFPIKFFPSTFPIKFVLNFFIFVLIPPLKALLKKTFCYFIWNRNYFRLFIHKSQLLFPRLFV</sequence>
<evidence type="ECO:0000256" key="1">
    <source>
        <dbReference type="SAM" id="Phobius"/>
    </source>
</evidence>
<dbReference type="Proteomes" id="UP000580250">
    <property type="component" value="Unassembled WGS sequence"/>
</dbReference>
<protein>
    <submittedName>
        <fullName evidence="2">Uncharacterized protein</fullName>
    </submittedName>
</protein>
<keyword evidence="1" id="KW-1133">Transmembrane helix</keyword>
<feature type="transmembrane region" description="Helical" evidence="1">
    <location>
        <begin position="58"/>
        <end position="79"/>
    </location>
</feature>
<accession>A0A6V7YBY5</accession>
<proteinExistence type="predicted"/>
<keyword evidence="1" id="KW-0812">Transmembrane</keyword>
<evidence type="ECO:0000313" key="2">
    <source>
        <dbReference type="EMBL" id="CAD2209026.1"/>
    </source>
</evidence>
<name>A0A6V7YBY5_MELEN</name>
<organism evidence="2 3">
    <name type="scientific">Meloidogyne enterolobii</name>
    <name type="common">Root-knot nematode worm</name>
    <name type="synonym">Meloidogyne mayaguensis</name>
    <dbReference type="NCBI Taxonomy" id="390850"/>
    <lineage>
        <taxon>Eukaryota</taxon>
        <taxon>Metazoa</taxon>
        <taxon>Ecdysozoa</taxon>
        <taxon>Nematoda</taxon>
        <taxon>Chromadorea</taxon>
        <taxon>Rhabditida</taxon>
        <taxon>Tylenchina</taxon>
        <taxon>Tylenchomorpha</taxon>
        <taxon>Tylenchoidea</taxon>
        <taxon>Meloidogynidae</taxon>
        <taxon>Meloidogyninae</taxon>
        <taxon>Meloidogyne</taxon>
    </lineage>
</organism>
<comment type="caution">
    <text evidence="2">The sequence shown here is derived from an EMBL/GenBank/DDBJ whole genome shotgun (WGS) entry which is preliminary data.</text>
</comment>
<evidence type="ECO:0000313" key="3">
    <source>
        <dbReference type="Proteomes" id="UP000580250"/>
    </source>
</evidence>
<keyword evidence="1" id="KW-0472">Membrane</keyword>